<reference evidence="3" key="2">
    <citation type="journal article" date="2014" name="ISME J.">
        <title>Microbial stratification in low pH oxic and suboxic macroscopic growths along an acid mine drainage.</title>
        <authorList>
            <person name="Mendez-Garcia C."/>
            <person name="Mesa V."/>
            <person name="Sprenger R.R."/>
            <person name="Richter M."/>
            <person name="Diez M.S."/>
            <person name="Solano J."/>
            <person name="Bargiela R."/>
            <person name="Golyshina O.V."/>
            <person name="Manteca A."/>
            <person name="Ramos J.L."/>
            <person name="Gallego J.R."/>
            <person name="Llorente I."/>
            <person name="Martins Dos Santos V.A."/>
            <person name="Jensen O.N."/>
            <person name="Pelaez A.I."/>
            <person name="Sanchez J."/>
            <person name="Ferrer M."/>
        </authorList>
    </citation>
    <scope>NUCLEOTIDE SEQUENCE</scope>
</reference>
<dbReference type="GO" id="GO:0016301">
    <property type="term" value="F:kinase activity"/>
    <property type="evidence" value="ECO:0007669"/>
    <property type="project" value="InterPro"/>
</dbReference>
<name>T1BEA6_9ZZZZ</name>
<gene>
    <name evidence="3" type="ORF">B1B_04560</name>
</gene>
<evidence type="ECO:0000313" key="3">
    <source>
        <dbReference type="EMBL" id="EQD71266.1"/>
    </source>
</evidence>
<protein>
    <submittedName>
        <fullName evidence="3">Protein containing DUF359</fullName>
    </submittedName>
</protein>
<sequence length="163" mass="17530">MPSGTDRSTPATKPPGRIRNLELYATCGDRVTATAISTGHLPLIGIVDRKTLRHEPIDIRSFELLAARREIKVVNPSGMLTEALRSAVKELVRTGGGLIDVEGEEDLGALALVESMPLGATVIYGIPGEGASFVRVDAIVKEHVRALIGQMEVRRVLRGDPSR</sequence>
<dbReference type="GO" id="GO:0015937">
    <property type="term" value="P:coenzyme A biosynthetic process"/>
    <property type="evidence" value="ECO:0007669"/>
    <property type="project" value="InterPro"/>
</dbReference>
<evidence type="ECO:0000256" key="2">
    <source>
        <dbReference type="ARBA" id="ARBA00023134"/>
    </source>
</evidence>
<dbReference type="GO" id="GO:0005525">
    <property type="term" value="F:GTP binding"/>
    <property type="evidence" value="ECO:0007669"/>
    <property type="project" value="UniProtKB-KW"/>
</dbReference>
<dbReference type="HAMAP" id="MF_00590">
    <property type="entry name" value="Dephospho_CoA_kinase_GTP_dep"/>
    <property type="match status" value="1"/>
</dbReference>
<comment type="caution">
    <text evidence="3">The sequence shown here is derived from an EMBL/GenBank/DDBJ whole genome shotgun (WGS) entry which is preliminary data.</text>
</comment>
<evidence type="ECO:0000256" key="1">
    <source>
        <dbReference type="ARBA" id="ARBA00022741"/>
    </source>
</evidence>
<dbReference type="PANTHER" id="PTHR40732:SF1">
    <property type="entry name" value="GTP-DEPENDENT DEPHOSPHO-COA KINASE"/>
    <property type="match status" value="1"/>
</dbReference>
<dbReference type="InterPro" id="IPR007164">
    <property type="entry name" value="GTP-dep_dephospho-CoA_kin"/>
</dbReference>
<keyword evidence="2" id="KW-0342">GTP-binding</keyword>
<organism evidence="3">
    <name type="scientific">mine drainage metagenome</name>
    <dbReference type="NCBI Taxonomy" id="410659"/>
    <lineage>
        <taxon>unclassified sequences</taxon>
        <taxon>metagenomes</taxon>
        <taxon>ecological metagenomes</taxon>
    </lineage>
</organism>
<dbReference type="Pfam" id="PF04019">
    <property type="entry name" value="DUF359"/>
    <property type="match status" value="1"/>
</dbReference>
<keyword evidence="1" id="KW-0547">Nucleotide-binding</keyword>
<reference evidence="3" key="1">
    <citation type="submission" date="2013-08" db="EMBL/GenBank/DDBJ databases">
        <authorList>
            <person name="Mendez C."/>
            <person name="Richter M."/>
            <person name="Ferrer M."/>
            <person name="Sanchez J."/>
        </authorList>
    </citation>
    <scope>NUCLEOTIDE SEQUENCE</scope>
</reference>
<proteinExistence type="inferred from homology"/>
<dbReference type="AlphaFoldDB" id="T1BEA6"/>
<accession>T1BEA6</accession>
<dbReference type="EMBL" id="AUZY01002848">
    <property type="protein sequence ID" value="EQD71266.1"/>
    <property type="molecule type" value="Genomic_DNA"/>
</dbReference>
<dbReference type="PANTHER" id="PTHR40732">
    <property type="entry name" value="UPF0218 PROTEIN TK1697"/>
    <property type="match status" value="1"/>
</dbReference>